<dbReference type="InterPro" id="IPR036097">
    <property type="entry name" value="HisK_dim/P_sf"/>
</dbReference>
<dbReference type="Gene3D" id="3.30.565.10">
    <property type="entry name" value="Histidine kinase-like ATPase, C-terminal domain"/>
    <property type="match status" value="1"/>
</dbReference>
<accession>A0A3B1C5F5</accession>
<gene>
    <name evidence="12" type="ORF">MNBD_NITROSPINAE01-424</name>
</gene>
<dbReference type="SMART" id="SM00448">
    <property type="entry name" value="REC"/>
    <property type="match status" value="1"/>
</dbReference>
<dbReference type="GO" id="GO:0016020">
    <property type="term" value="C:membrane"/>
    <property type="evidence" value="ECO:0007669"/>
    <property type="project" value="InterPro"/>
</dbReference>
<dbReference type="PROSITE" id="PS50112">
    <property type="entry name" value="PAS"/>
    <property type="match status" value="1"/>
</dbReference>
<dbReference type="PROSITE" id="PS50113">
    <property type="entry name" value="PAC"/>
    <property type="match status" value="1"/>
</dbReference>
<dbReference type="SUPFAM" id="SSF55785">
    <property type="entry name" value="PYP-like sensor domain (PAS domain)"/>
    <property type="match status" value="1"/>
</dbReference>
<dbReference type="SMART" id="SM00065">
    <property type="entry name" value="GAF"/>
    <property type="match status" value="1"/>
</dbReference>
<evidence type="ECO:0000259" key="9">
    <source>
        <dbReference type="PROSITE" id="PS50112"/>
    </source>
</evidence>
<dbReference type="InterPro" id="IPR036890">
    <property type="entry name" value="HATPase_C_sf"/>
</dbReference>
<dbReference type="InterPro" id="IPR029016">
    <property type="entry name" value="GAF-like_dom_sf"/>
</dbReference>
<evidence type="ECO:0000256" key="1">
    <source>
        <dbReference type="ARBA" id="ARBA00000085"/>
    </source>
</evidence>
<feature type="domain" description="PAC" evidence="10">
    <location>
        <begin position="511"/>
        <end position="565"/>
    </location>
</feature>
<keyword evidence="5" id="KW-0418">Kinase</keyword>
<dbReference type="PROSITE" id="PS50109">
    <property type="entry name" value="HIS_KIN"/>
    <property type="match status" value="1"/>
</dbReference>
<dbReference type="SMART" id="SM00388">
    <property type="entry name" value="HisKA"/>
    <property type="match status" value="1"/>
</dbReference>
<keyword evidence="6" id="KW-0472">Membrane</keyword>
<dbReference type="Gene3D" id="3.30.450.20">
    <property type="entry name" value="PAS domain"/>
    <property type="match status" value="1"/>
</dbReference>
<dbReference type="InterPro" id="IPR035965">
    <property type="entry name" value="PAS-like_dom_sf"/>
</dbReference>
<evidence type="ECO:0000256" key="5">
    <source>
        <dbReference type="ARBA" id="ARBA00022777"/>
    </source>
</evidence>
<dbReference type="InterPro" id="IPR003661">
    <property type="entry name" value="HisK_dim/P_dom"/>
</dbReference>
<dbReference type="PRINTS" id="PR00344">
    <property type="entry name" value="BCTRLSENSOR"/>
</dbReference>
<dbReference type="Gene3D" id="3.30.450.40">
    <property type="match status" value="1"/>
</dbReference>
<dbReference type="InterPro" id="IPR011006">
    <property type="entry name" value="CheY-like_superfamily"/>
</dbReference>
<dbReference type="InterPro" id="IPR000700">
    <property type="entry name" value="PAS-assoc_C"/>
</dbReference>
<dbReference type="InterPro" id="IPR000014">
    <property type="entry name" value="PAS"/>
</dbReference>
<dbReference type="SMART" id="SM00091">
    <property type="entry name" value="PAS"/>
    <property type="match status" value="1"/>
</dbReference>
<dbReference type="CDD" id="cd06225">
    <property type="entry name" value="HAMP"/>
    <property type="match status" value="1"/>
</dbReference>
<dbReference type="SUPFAM" id="SSF55781">
    <property type="entry name" value="GAF domain-like"/>
    <property type="match status" value="1"/>
</dbReference>
<feature type="domain" description="Response regulatory" evidence="8">
    <location>
        <begin position="826"/>
        <end position="942"/>
    </location>
</feature>
<dbReference type="Pfam" id="PF02518">
    <property type="entry name" value="HATPase_c"/>
    <property type="match status" value="1"/>
</dbReference>
<dbReference type="Pfam" id="PF00672">
    <property type="entry name" value="HAMP"/>
    <property type="match status" value="1"/>
</dbReference>
<keyword evidence="3" id="KW-0597">Phosphoprotein</keyword>
<dbReference type="PANTHER" id="PTHR43065:SF42">
    <property type="entry name" value="TWO-COMPONENT SENSOR PPRA"/>
    <property type="match status" value="1"/>
</dbReference>
<evidence type="ECO:0000256" key="4">
    <source>
        <dbReference type="ARBA" id="ARBA00022679"/>
    </source>
</evidence>
<dbReference type="Pfam" id="PF00072">
    <property type="entry name" value="Response_reg"/>
    <property type="match status" value="1"/>
</dbReference>
<reference evidence="12" key="1">
    <citation type="submission" date="2018-06" db="EMBL/GenBank/DDBJ databases">
        <authorList>
            <person name="Zhirakovskaya E."/>
        </authorList>
    </citation>
    <scope>NUCLEOTIDE SEQUENCE</scope>
</reference>
<evidence type="ECO:0000259" key="8">
    <source>
        <dbReference type="PROSITE" id="PS50110"/>
    </source>
</evidence>
<dbReference type="CDD" id="cd00082">
    <property type="entry name" value="HisKA"/>
    <property type="match status" value="1"/>
</dbReference>
<dbReference type="CDD" id="cd17546">
    <property type="entry name" value="REC_hyHK_CKI1_RcsC-like"/>
    <property type="match status" value="1"/>
</dbReference>
<dbReference type="InterPro" id="IPR004358">
    <property type="entry name" value="Sig_transdc_His_kin-like_C"/>
</dbReference>
<feature type="domain" description="PAS" evidence="9">
    <location>
        <begin position="440"/>
        <end position="510"/>
    </location>
</feature>
<dbReference type="CDD" id="cd00130">
    <property type="entry name" value="PAS"/>
    <property type="match status" value="1"/>
</dbReference>
<protein>
    <recommendedName>
        <fullName evidence="2">histidine kinase</fullName>
        <ecNumber evidence="2">2.7.13.3</ecNumber>
    </recommendedName>
</protein>
<dbReference type="Pfam" id="PF13426">
    <property type="entry name" value="PAS_9"/>
    <property type="match status" value="1"/>
</dbReference>
<keyword evidence="6" id="KW-0812">Transmembrane</keyword>
<name>A0A3B1C5F5_9ZZZZ</name>
<keyword evidence="4" id="KW-0808">Transferase</keyword>
<dbReference type="Gene3D" id="3.40.50.2300">
    <property type="match status" value="1"/>
</dbReference>
<evidence type="ECO:0000256" key="6">
    <source>
        <dbReference type="SAM" id="Phobius"/>
    </source>
</evidence>
<feature type="domain" description="Histidine kinase" evidence="7">
    <location>
        <begin position="578"/>
        <end position="803"/>
    </location>
</feature>
<dbReference type="SMART" id="SM00086">
    <property type="entry name" value="PAC"/>
    <property type="match status" value="1"/>
</dbReference>
<feature type="transmembrane region" description="Helical" evidence="6">
    <location>
        <begin position="13"/>
        <end position="34"/>
    </location>
</feature>
<sequence length="949" mass="104204">MFDNANRGFKARVFWYVTLLIVSLFIFFTASFIYQQKKSLEEQFIKRGLSIVKNLANNSELGVFTENVDFLRPSINGARSEDNLAYAVVYNVQERALAHTFKDGETRFSLDMADGGIKAFMSQQSGKPVWRETSFEGNIIYEFWAKTTSSTPISGDLMALDTGVPQEVTNEVIGYARVGLSLEGIRSVISKSIAINVAILFAFLLLGAVITFLLAKMITEPIESLVVATEALAGGDLDHKIEFGRDDEIGKLAASFNKMTMAVKDREKALEASHKRLETVNKIGAMANSSLNLDLVLENILDGVMEEVGASVGMIFLRDLRTGKLGWGASKGLSQAFVDGYKRRAIEPGEGLTAHIAESGEPVYIREKSSQDSRIVRSVIKDENLNSFIGIPIFAGDEVVAVMNILTRPPDILDERSMTVIKSVASYLGSAILNARLFAESQRLAKAIEQSMEEVIIADTDGSIQYVNPAFERITGFKLSEAVGRKLSQILQIDGSSDLYQHILDTISRGSVWSGRIVSRARDGDEYVTYGVISPLFDSDGNIINYVSVMRDITNEEKMERQVQQVQKLESLGVLAGGIAHDFNNLLVGILGNAELALGDLPEDSEASKSILDLIRISRRAADLVQQMLAYSGKGKFIVEAIDLACVVKDMVELLEVAIAKNVTLKLNITEDVPTIEVDVTQIRQVLMNLVINASESIGQNNGTVTVTTSQVEVTDRYVSRVFWDEEIPDGIYVCLDVSDTGEGMDEETKAKIFDPFFTTKFTGRGLGLAAVMGIVRGHNGAMSVYSEKGVGTTFKILLPASAQRAVSAPVKDYNDDGDKLVDDLCVLVVDDEETVRSVTKRSLTKLGCSVVLACDGQEGVDIFTAQHDSIDLVVLDMTMPRLNGLEALKEMRKVQADIPVILFSGYSEQEATSVFTDMGISGFIQKPFTKKELFRMVKEVVNKDIRRV</sequence>
<comment type="catalytic activity">
    <reaction evidence="1">
        <text>ATP + protein L-histidine = ADP + protein N-phospho-L-histidine.</text>
        <dbReference type="EC" id="2.7.13.3"/>
    </reaction>
</comment>
<feature type="transmembrane region" description="Helical" evidence="6">
    <location>
        <begin position="193"/>
        <end position="215"/>
    </location>
</feature>
<dbReference type="Pfam" id="PF09984">
    <property type="entry name" value="sCache_4"/>
    <property type="match status" value="1"/>
</dbReference>
<dbReference type="InterPro" id="IPR005467">
    <property type="entry name" value="His_kinase_dom"/>
</dbReference>
<dbReference type="InterPro" id="IPR019247">
    <property type="entry name" value="Histidine_kinase_BarA_N"/>
</dbReference>
<evidence type="ECO:0000259" key="7">
    <source>
        <dbReference type="PROSITE" id="PS50109"/>
    </source>
</evidence>
<dbReference type="InterPro" id="IPR001789">
    <property type="entry name" value="Sig_transdc_resp-reg_receiver"/>
</dbReference>
<keyword evidence="6" id="KW-1133">Transmembrane helix</keyword>
<dbReference type="SUPFAM" id="SSF55874">
    <property type="entry name" value="ATPase domain of HSP90 chaperone/DNA topoisomerase II/histidine kinase"/>
    <property type="match status" value="1"/>
</dbReference>
<evidence type="ECO:0000256" key="3">
    <source>
        <dbReference type="ARBA" id="ARBA00022553"/>
    </source>
</evidence>
<proteinExistence type="predicted"/>
<dbReference type="Pfam" id="PF13185">
    <property type="entry name" value="GAF_2"/>
    <property type="match status" value="1"/>
</dbReference>
<dbReference type="PANTHER" id="PTHR43065">
    <property type="entry name" value="SENSOR HISTIDINE KINASE"/>
    <property type="match status" value="1"/>
</dbReference>
<dbReference type="Gene3D" id="6.10.340.10">
    <property type="match status" value="1"/>
</dbReference>
<dbReference type="InterPro" id="IPR003018">
    <property type="entry name" value="GAF"/>
</dbReference>
<evidence type="ECO:0000256" key="2">
    <source>
        <dbReference type="ARBA" id="ARBA00012438"/>
    </source>
</evidence>
<keyword evidence="12" id="KW-0675">Receptor</keyword>
<organism evidence="12">
    <name type="scientific">hydrothermal vent metagenome</name>
    <dbReference type="NCBI Taxonomy" id="652676"/>
    <lineage>
        <taxon>unclassified sequences</taxon>
        <taxon>metagenomes</taxon>
        <taxon>ecological metagenomes</taxon>
    </lineage>
</organism>
<dbReference type="Gene3D" id="1.10.287.130">
    <property type="match status" value="1"/>
</dbReference>
<dbReference type="InterPro" id="IPR003594">
    <property type="entry name" value="HATPase_dom"/>
</dbReference>
<dbReference type="GO" id="GO:0000155">
    <property type="term" value="F:phosphorelay sensor kinase activity"/>
    <property type="evidence" value="ECO:0007669"/>
    <property type="project" value="InterPro"/>
</dbReference>
<dbReference type="SUPFAM" id="SSF158472">
    <property type="entry name" value="HAMP domain-like"/>
    <property type="match status" value="1"/>
</dbReference>
<dbReference type="InterPro" id="IPR001610">
    <property type="entry name" value="PAC"/>
</dbReference>
<dbReference type="SUPFAM" id="SSF52172">
    <property type="entry name" value="CheY-like"/>
    <property type="match status" value="1"/>
</dbReference>
<dbReference type="NCBIfam" id="TIGR00229">
    <property type="entry name" value="sensory_box"/>
    <property type="match status" value="1"/>
</dbReference>
<dbReference type="InterPro" id="IPR003660">
    <property type="entry name" value="HAMP_dom"/>
</dbReference>
<evidence type="ECO:0000259" key="10">
    <source>
        <dbReference type="PROSITE" id="PS50113"/>
    </source>
</evidence>
<dbReference type="AlphaFoldDB" id="A0A3B1C5F5"/>
<dbReference type="PROSITE" id="PS50885">
    <property type="entry name" value="HAMP"/>
    <property type="match status" value="1"/>
</dbReference>
<dbReference type="SMART" id="SM00387">
    <property type="entry name" value="HATPase_c"/>
    <property type="match status" value="1"/>
</dbReference>
<feature type="domain" description="HAMP" evidence="11">
    <location>
        <begin position="216"/>
        <end position="268"/>
    </location>
</feature>
<evidence type="ECO:0000259" key="11">
    <source>
        <dbReference type="PROSITE" id="PS50885"/>
    </source>
</evidence>
<dbReference type="PROSITE" id="PS50110">
    <property type="entry name" value="RESPONSE_REGULATORY"/>
    <property type="match status" value="1"/>
</dbReference>
<dbReference type="SUPFAM" id="SSF47384">
    <property type="entry name" value="Homodimeric domain of signal transducing histidine kinase"/>
    <property type="match status" value="1"/>
</dbReference>
<dbReference type="EMBL" id="UOGC01000129">
    <property type="protein sequence ID" value="VAX21881.1"/>
    <property type="molecule type" value="Genomic_DNA"/>
</dbReference>
<dbReference type="SMART" id="SM00304">
    <property type="entry name" value="HAMP"/>
    <property type="match status" value="1"/>
</dbReference>
<evidence type="ECO:0000313" key="12">
    <source>
        <dbReference type="EMBL" id="VAX21881.1"/>
    </source>
</evidence>
<dbReference type="EC" id="2.7.13.3" evidence="2"/>